<evidence type="ECO:0000313" key="3">
    <source>
        <dbReference type="Proteomes" id="UP000467700"/>
    </source>
</evidence>
<comment type="caution">
    <text evidence="2">The sequence shown here is derived from an EMBL/GenBank/DDBJ whole genome shotgun (WGS) entry which is preliminary data.</text>
</comment>
<feature type="signal peptide" evidence="1">
    <location>
        <begin position="1"/>
        <end position="19"/>
    </location>
</feature>
<dbReference type="Proteomes" id="UP000467700">
    <property type="component" value="Unassembled WGS sequence"/>
</dbReference>
<name>A0A8S0WGJ4_CYCAE</name>
<gene>
    <name evidence="2" type="ORF">AAE3_LOCUS11126</name>
</gene>
<keyword evidence="3" id="KW-1185">Reference proteome</keyword>
<dbReference type="AlphaFoldDB" id="A0A8S0WGJ4"/>
<feature type="chain" id="PRO_5035724474" evidence="1">
    <location>
        <begin position="20"/>
        <end position="157"/>
    </location>
</feature>
<dbReference type="EMBL" id="CACVBS010000071">
    <property type="protein sequence ID" value="CAA7268910.1"/>
    <property type="molecule type" value="Genomic_DNA"/>
</dbReference>
<protein>
    <submittedName>
        <fullName evidence="2">Uncharacterized protein</fullName>
    </submittedName>
</protein>
<keyword evidence="1" id="KW-0732">Signal</keyword>
<dbReference type="OrthoDB" id="3485059at2759"/>
<evidence type="ECO:0000313" key="2">
    <source>
        <dbReference type="EMBL" id="CAA7268910.1"/>
    </source>
</evidence>
<proteinExistence type="predicted"/>
<dbReference type="Gene3D" id="1.20.1280.140">
    <property type="match status" value="1"/>
</dbReference>
<evidence type="ECO:0000256" key="1">
    <source>
        <dbReference type="SAM" id="SignalP"/>
    </source>
</evidence>
<sequence length="157" mass="16287">MKFQSAFIFLLSFASVSLAATVAVVVSDINNLKAGVTVLTSRVKAFPNTGGKLQDALGVPTPISEADGVTLLVAIRALASAIVDCSKALIAKHAAFAALALGNIPSVVRVDLVNLSRATTGFEDQFTLVIPTDQKPDAAQVRTEADDAFKAALAVYV</sequence>
<reference evidence="2 3" key="1">
    <citation type="submission" date="2020-01" db="EMBL/GenBank/DDBJ databases">
        <authorList>
            <person name="Gupta K D."/>
        </authorList>
    </citation>
    <scope>NUCLEOTIDE SEQUENCE [LARGE SCALE GENOMIC DNA]</scope>
</reference>
<accession>A0A8S0WGJ4</accession>
<organism evidence="2 3">
    <name type="scientific">Cyclocybe aegerita</name>
    <name type="common">Black poplar mushroom</name>
    <name type="synonym">Agrocybe aegerita</name>
    <dbReference type="NCBI Taxonomy" id="1973307"/>
    <lineage>
        <taxon>Eukaryota</taxon>
        <taxon>Fungi</taxon>
        <taxon>Dikarya</taxon>
        <taxon>Basidiomycota</taxon>
        <taxon>Agaricomycotina</taxon>
        <taxon>Agaricomycetes</taxon>
        <taxon>Agaricomycetidae</taxon>
        <taxon>Agaricales</taxon>
        <taxon>Agaricineae</taxon>
        <taxon>Bolbitiaceae</taxon>
        <taxon>Cyclocybe</taxon>
    </lineage>
</organism>